<accession>A0A0B6AX21</accession>
<dbReference type="GO" id="GO:0003684">
    <property type="term" value="F:damaged DNA binding"/>
    <property type="evidence" value="ECO:0007669"/>
    <property type="project" value="InterPro"/>
</dbReference>
<comment type="similarity">
    <text evidence="1">Belongs to the DNA polymerase type-Y family.</text>
</comment>
<proteinExistence type="inferred from homology"/>
<gene>
    <name evidence="2" type="ORF">BG04_4167</name>
</gene>
<sequence>MDYEYLPNRVIICIDMKAFFASVSCVIRRLDPLKTRLAVVGDTKRSGSVVLAATPLLKKEGIKTGSRLFDIPRRKDIHVVNPSMERYVKASNYVSSLVLQYVAPEDFHAYSIDELFIDATASLHLFAPTPKELARKIIKEIYRKTRLTATAGIGPNLLLAKVSLDHEAKNSTTGVAYWRYEDIPFKLWSIHPMKDFWGISSATERRLNRLGIHSIKELALSSVEMIRKEFGVLGEEIHQHANGIDFSRISDVYIPSSRSFGKSQILFRDYTNRKEVELLLLELLDDVCFRLRMHQVVAQTIHLSIGYSKQTGGGFSRQKKMGRASSLSQDIFPYCLTILHTFDSGMPIRSIGISLSNTSIQEEEQMSLFEDIDQRERAYALAKTIDEIRMRYGKNSVLRASSHLEHSTARYRNGLLGGHKA</sequence>
<evidence type="ECO:0000313" key="2">
    <source>
        <dbReference type="EMBL" id="AJI25253.1"/>
    </source>
</evidence>
<dbReference type="EMBL" id="CP009920">
    <property type="protein sequence ID" value="AJI25253.1"/>
    <property type="molecule type" value="Genomic_DNA"/>
</dbReference>
<dbReference type="InterPro" id="IPR036775">
    <property type="entry name" value="DNA_pol_Y-fam_lit_finger_sf"/>
</dbReference>
<reference evidence="2 3" key="1">
    <citation type="journal article" date="2015" name="Genome Announc.">
        <title>Complete genome sequences for 35 biothreat assay-relevant bacillus species.</title>
        <authorList>
            <person name="Johnson S.L."/>
            <person name="Daligault H.E."/>
            <person name="Davenport K.W."/>
            <person name="Jaissle J."/>
            <person name="Frey K.G."/>
            <person name="Ladner J.T."/>
            <person name="Broomall S.M."/>
            <person name="Bishop-Lilly K.A."/>
            <person name="Bruce D.C."/>
            <person name="Gibbons H.S."/>
            <person name="Coyne S.R."/>
            <person name="Lo C.C."/>
            <person name="Meincke L."/>
            <person name="Munk A.C."/>
            <person name="Koroleva G.I."/>
            <person name="Rosenzweig C.N."/>
            <person name="Palacios G.F."/>
            <person name="Redden C.L."/>
            <person name="Minogue T.D."/>
            <person name="Chain P.S."/>
        </authorList>
    </citation>
    <scope>NUCLEOTIDE SEQUENCE [LARGE SCALE GENOMIC DNA]</scope>
    <source>
        <strain evidence="3">ATCC 14581 / DSM 32 / JCM 2506 / NBRC 15308 / NCIMB 9376 / NCTC 10342 / NRRL B-14308 / VKM B-512</strain>
    </source>
</reference>
<dbReference type="GeneID" id="93642184"/>
<dbReference type="PANTHER" id="PTHR11076:SF35">
    <property type="entry name" value="DNA REPAIR PROTEIN HOMOLOG YOBH"/>
    <property type="match status" value="1"/>
</dbReference>
<dbReference type="InterPro" id="IPR050116">
    <property type="entry name" value="DNA_polymerase-Y"/>
</dbReference>
<dbReference type="InterPro" id="IPR043128">
    <property type="entry name" value="Rev_trsase/Diguanyl_cyclase"/>
</dbReference>
<dbReference type="Pfam" id="PF00817">
    <property type="entry name" value="IMS"/>
    <property type="match status" value="1"/>
</dbReference>
<dbReference type="KEGG" id="bmeg:BG04_4167"/>
<dbReference type="SUPFAM" id="SSF100879">
    <property type="entry name" value="Lesion bypass DNA polymerase (Y-family), little finger domain"/>
    <property type="match status" value="1"/>
</dbReference>
<evidence type="ECO:0000313" key="3">
    <source>
        <dbReference type="Proteomes" id="UP000031829"/>
    </source>
</evidence>
<dbReference type="Proteomes" id="UP000031829">
    <property type="component" value="Chromosome"/>
</dbReference>
<dbReference type="InterPro" id="IPR043502">
    <property type="entry name" value="DNA/RNA_pol_sf"/>
</dbReference>
<name>A0A0B6AX21_PRIM2</name>
<dbReference type="InterPro" id="IPR001126">
    <property type="entry name" value="UmuC"/>
</dbReference>
<dbReference type="AlphaFoldDB" id="A0A0B6AX21"/>
<dbReference type="Pfam" id="PF11799">
    <property type="entry name" value="IMS_C"/>
    <property type="match status" value="1"/>
</dbReference>
<dbReference type="Gene3D" id="3.40.1170.60">
    <property type="match status" value="1"/>
</dbReference>
<dbReference type="RefSeq" id="WP_034652879.1">
    <property type="nucleotide sequence ID" value="NZ_BCVB01000005.1"/>
</dbReference>
<dbReference type="GO" id="GO:0005829">
    <property type="term" value="C:cytosol"/>
    <property type="evidence" value="ECO:0007669"/>
    <property type="project" value="TreeGrafter"/>
</dbReference>
<dbReference type="Gene3D" id="3.30.1490.100">
    <property type="entry name" value="DNA polymerase, Y-family, little finger domain"/>
    <property type="match status" value="1"/>
</dbReference>
<dbReference type="HOGENOM" id="CLU_012348_5_0_9"/>
<dbReference type="PROSITE" id="PS50173">
    <property type="entry name" value="UMUC"/>
    <property type="match status" value="1"/>
</dbReference>
<dbReference type="Gene3D" id="3.30.70.270">
    <property type="match status" value="1"/>
</dbReference>
<dbReference type="GO" id="GO:0006281">
    <property type="term" value="P:DNA repair"/>
    <property type="evidence" value="ECO:0007669"/>
    <property type="project" value="InterPro"/>
</dbReference>
<organism evidence="2 3">
    <name type="scientific">Priestia megaterium (strain ATCC 14581 / DSM 32 / CCUG 1817 / JCM 2506 / NBRC 15308 / NCIMB 9376 / NCTC 10342 / NRRL B-14308 / VKM B-512 / Ford 19)</name>
    <name type="common">Bacillus megaterium</name>
    <dbReference type="NCBI Taxonomy" id="1348623"/>
    <lineage>
        <taxon>Bacteria</taxon>
        <taxon>Bacillati</taxon>
        <taxon>Bacillota</taxon>
        <taxon>Bacilli</taxon>
        <taxon>Bacillales</taxon>
        <taxon>Bacillaceae</taxon>
        <taxon>Priestia</taxon>
    </lineage>
</organism>
<evidence type="ECO:0000256" key="1">
    <source>
        <dbReference type="ARBA" id="ARBA00010945"/>
    </source>
</evidence>
<protein>
    <submittedName>
        <fullName evidence="2">Uncharacterized protein</fullName>
    </submittedName>
</protein>
<dbReference type="Gene3D" id="1.10.150.20">
    <property type="entry name" value="5' to 3' exonuclease, C-terminal subdomain"/>
    <property type="match status" value="1"/>
</dbReference>
<dbReference type="GO" id="GO:0003887">
    <property type="term" value="F:DNA-directed DNA polymerase activity"/>
    <property type="evidence" value="ECO:0007669"/>
    <property type="project" value="TreeGrafter"/>
</dbReference>
<dbReference type="PANTHER" id="PTHR11076">
    <property type="entry name" value="DNA REPAIR POLYMERASE UMUC / TRANSFERASE FAMILY MEMBER"/>
    <property type="match status" value="1"/>
</dbReference>
<dbReference type="InterPro" id="IPR017961">
    <property type="entry name" value="DNA_pol_Y-fam_little_finger"/>
</dbReference>
<dbReference type="GO" id="GO:0042276">
    <property type="term" value="P:error-prone translesion synthesis"/>
    <property type="evidence" value="ECO:0007669"/>
    <property type="project" value="TreeGrafter"/>
</dbReference>
<dbReference type="CDD" id="cd01700">
    <property type="entry name" value="PolY_Pol_V_umuC"/>
    <property type="match status" value="1"/>
</dbReference>
<dbReference type="GO" id="GO:0009432">
    <property type="term" value="P:SOS response"/>
    <property type="evidence" value="ECO:0007669"/>
    <property type="project" value="TreeGrafter"/>
</dbReference>
<dbReference type="SUPFAM" id="SSF56672">
    <property type="entry name" value="DNA/RNA polymerases"/>
    <property type="match status" value="1"/>
</dbReference>